<evidence type="ECO:0000259" key="1">
    <source>
        <dbReference type="PROSITE" id="PS50003"/>
    </source>
</evidence>
<dbReference type="InterPro" id="IPR011993">
    <property type="entry name" value="PH-like_dom_sf"/>
</dbReference>
<dbReference type="InterPro" id="IPR001849">
    <property type="entry name" value="PH_domain"/>
</dbReference>
<dbReference type="SUPFAM" id="SSF50729">
    <property type="entry name" value="PH domain-like"/>
    <property type="match status" value="1"/>
</dbReference>
<name>A0A336M7R5_CULSO</name>
<accession>A0A336M7R5</accession>
<organism evidence="2">
    <name type="scientific">Culicoides sonorensis</name>
    <name type="common">Biting midge</name>
    <dbReference type="NCBI Taxonomy" id="179676"/>
    <lineage>
        <taxon>Eukaryota</taxon>
        <taxon>Metazoa</taxon>
        <taxon>Ecdysozoa</taxon>
        <taxon>Arthropoda</taxon>
        <taxon>Hexapoda</taxon>
        <taxon>Insecta</taxon>
        <taxon>Pterygota</taxon>
        <taxon>Neoptera</taxon>
        <taxon>Endopterygota</taxon>
        <taxon>Diptera</taxon>
        <taxon>Nematocera</taxon>
        <taxon>Chironomoidea</taxon>
        <taxon>Ceratopogonidae</taxon>
        <taxon>Ceratopogoninae</taxon>
        <taxon>Culicoides</taxon>
        <taxon>Monoculicoides</taxon>
    </lineage>
</organism>
<dbReference type="PROSITE" id="PS50003">
    <property type="entry name" value="PH_DOMAIN"/>
    <property type="match status" value="1"/>
</dbReference>
<gene>
    <name evidence="2" type="primary">CSON013358</name>
</gene>
<feature type="domain" description="PH" evidence="1">
    <location>
        <begin position="8"/>
        <end position="75"/>
    </location>
</feature>
<dbReference type="Gene3D" id="2.30.29.30">
    <property type="entry name" value="Pleckstrin-homology domain (PH domain)/Phosphotyrosine-binding domain (PTB)"/>
    <property type="match status" value="1"/>
</dbReference>
<dbReference type="EMBL" id="UFQT01000671">
    <property type="protein sequence ID" value="SSX26364.1"/>
    <property type="molecule type" value="Genomic_DNA"/>
</dbReference>
<dbReference type="VEuPathDB" id="VectorBase:CSON013358"/>
<dbReference type="Pfam" id="PF00169">
    <property type="entry name" value="PH"/>
    <property type="match status" value="1"/>
</dbReference>
<proteinExistence type="predicted"/>
<dbReference type="AlphaFoldDB" id="A0A336M7R5"/>
<protein>
    <submittedName>
        <fullName evidence="2">CSON013358 protein</fullName>
    </submittedName>
</protein>
<evidence type="ECO:0000313" key="2">
    <source>
        <dbReference type="EMBL" id="SSX26364.1"/>
    </source>
</evidence>
<sequence length="75" mass="9240">MYGKKTSTTIKEGYLMKQTWSFQRWKRRYFKLKGNILYYAKDHKITSKLETLSLDYRILMETTMISRPMPLNFYR</sequence>
<reference evidence="2" key="1">
    <citation type="submission" date="2018-07" db="EMBL/GenBank/DDBJ databases">
        <authorList>
            <person name="Quirk P.G."/>
            <person name="Krulwich T.A."/>
        </authorList>
    </citation>
    <scope>NUCLEOTIDE SEQUENCE</scope>
</reference>